<dbReference type="Pfam" id="PF04055">
    <property type="entry name" value="Radical_SAM"/>
    <property type="match status" value="1"/>
</dbReference>
<dbReference type="SFLD" id="SFLDG01118">
    <property type="entry name" value="activating_enzymes__group_2"/>
    <property type="match status" value="1"/>
</dbReference>
<evidence type="ECO:0000313" key="10">
    <source>
        <dbReference type="EMBL" id="XFO71697.1"/>
    </source>
</evidence>
<reference evidence="10" key="1">
    <citation type="submission" date="2024-05" db="EMBL/GenBank/DDBJ databases">
        <title>Isolation and characterization of Sporomusa carbonis sp. nov., a carboxydotrophic hydrogenogen in the genus of Sporomusa isolated from a charcoal burning pile.</title>
        <authorList>
            <person name="Boeer T."/>
            <person name="Rosenbaum F."/>
            <person name="Eysell L."/>
            <person name="Mueller V."/>
            <person name="Daniel R."/>
            <person name="Poehlein A."/>
        </authorList>
    </citation>
    <scope>NUCLEOTIDE SEQUENCE [LARGE SCALE GENOMIC DNA]</scope>
    <source>
        <strain evidence="10">DSM 3132</strain>
    </source>
</reference>
<dbReference type="NCBIfam" id="TIGR02494">
    <property type="entry name" value="PFLE_PFLC"/>
    <property type="match status" value="1"/>
</dbReference>
<keyword evidence="3" id="KW-0949">S-adenosyl-L-methionine</keyword>
<dbReference type="InterPro" id="IPR013785">
    <property type="entry name" value="Aldolase_TIM"/>
</dbReference>
<proteinExistence type="predicted"/>
<dbReference type="PROSITE" id="PS00198">
    <property type="entry name" value="4FE4S_FER_1"/>
    <property type="match status" value="1"/>
</dbReference>
<dbReference type="SFLD" id="SFLDG01066">
    <property type="entry name" value="organic_radical-activating_enz"/>
    <property type="match status" value="1"/>
</dbReference>
<evidence type="ECO:0000259" key="8">
    <source>
        <dbReference type="PROSITE" id="PS51379"/>
    </source>
</evidence>
<evidence type="ECO:0000256" key="5">
    <source>
        <dbReference type="ARBA" id="ARBA00023004"/>
    </source>
</evidence>
<dbReference type="Proteomes" id="UP000216052">
    <property type="component" value="Chromosome"/>
</dbReference>
<evidence type="ECO:0000256" key="4">
    <source>
        <dbReference type="ARBA" id="ARBA00022723"/>
    </source>
</evidence>
<evidence type="ECO:0000313" key="11">
    <source>
        <dbReference type="Proteomes" id="UP000216052"/>
    </source>
</evidence>
<dbReference type="PROSITE" id="PS51379">
    <property type="entry name" value="4FE4S_FER_2"/>
    <property type="match status" value="2"/>
</dbReference>
<dbReference type="EC" id="1.97.1.-" evidence="10"/>
<keyword evidence="10" id="KW-0560">Oxidoreductase</keyword>
<name>A0ABZ3J166_SPOA4</name>
<feature type="domain" description="Radical SAM core" evidence="9">
    <location>
        <begin position="18"/>
        <end position="313"/>
    </location>
</feature>
<dbReference type="CDD" id="cd01335">
    <property type="entry name" value="Radical_SAM"/>
    <property type="match status" value="1"/>
</dbReference>
<evidence type="ECO:0000259" key="9">
    <source>
        <dbReference type="PROSITE" id="PS51918"/>
    </source>
</evidence>
<dbReference type="InterPro" id="IPR012839">
    <property type="entry name" value="Organic_radical_activase"/>
</dbReference>
<dbReference type="SUPFAM" id="SSF102114">
    <property type="entry name" value="Radical SAM enzymes"/>
    <property type="match status" value="1"/>
</dbReference>
<dbReference type="Gene3D" id="3.30.70.20">
    <property type="match status" value="1"/>
</dbReference>
<dbReference type="PIRSF" id="PIRSF000371">
    <property type="entry name" value="PFL_act_enz"/>
    <property type="match status" value="1"/>
</dbReference>
<feature type="domain" description="4Fe-4S ferredoxin-type" evidence="8">
    <location>
        <begin position="92"/>
        <end position="121"/>
    </location>
</feature>
<accession>A0ABZ3J166</accession>
<dbReference type="InterPro" id="IPR017896">
    <property type="entry name" value="4Fe4S_Fe-S-bd"/>
</dbReference>
<dbReference type="Gene3D" id="3.20.20.70">
    <property type="entry name" value="Aldolase class I"/>
    <property type="match status" value="1"/>
</dbReference>
<dbReference type="GO" id="GO:0016491">
    <property type="term" value="F:oxidoreductase activity"/>
    <property type="evidence" value="ECO:0007669"/>
    <property type="project" value="UniProtKB-KW"/>
</dbReference>
<gene>
    <name evidence="10" type="primary">hpdA_2</name>
    <name evidence="10" type="ORF">SPACI_017310</name>
</gene>
<evidence type="ECO:0000256" key="1">
    <source>
        <dbReference type="ARBA" id="ARBA00001966"/>
    </source>
</evidence>
<keyword evidence="2" id="KW-0004">4Fe-4S</keyword>
<dbReference type="SFLD" id="SFLDS00029">
    <property type="entry name" value="Radical_SAM"/>
    <property type="match status" value="1"/>
</dbReference>
<dbReference type="InterPro" id="IPR017900">
    <property type="entry name" value="4Fe4S_Fe_S_CS"/>
</dbReference>
<evidence type="ECO:0000256" key="6">
    <source>
        <dbReference type="ARBA" id="ARBA00023014"/>
    </source>
</evidence>
<dbReference type="InterPro" id="IPR040074">
    <property type="entry name" value="BssD/PflA/YjjW"/>
</dbReference>
<keyword evidence="5" id="KW-0408">Iron</keyword>
<keyword evidence="4" id="KW-0479">Metal-binding</keyword>
<feature type="domain" description="4Fe-4S ferredoxin-type" evidence="8">
    <location>
        <begin position="49"/>
        <end position="81"/>
    </location>
</feature>
<dbReference type="PANTHER" id="PTHR30352:SF4">
    <property type="entry name" value="PYRUVATE FORMATE-LYASE 2-ACTIVATING ENZYME"/>
    <property type="match status" value="1"/>
</dbReference>
<dbReference type="EMBL" id="CP155571">
    <property type="protein sequence ID" value="XFO71697.1"/>
    <property type="molecule type" value="Genomic_DNA"/>
</dbReference>
<dbReference type="PROSITE" id="PS51918">
    <property type="entry name" value="RADICAL_SAM"/>
    <property type="match status" value="1"/>
</dbReference>
<keyword evidence="11" id="KW-1185">Reference proteome</keyword>
<keyword evidence="6" id="KW-0411">Iron-sulfur</keyword>
<organism evidence="10 11">
    <name type="scientific">Sporomusa acidovorans (strain ATCC 49682 / DSM 3132 / Mol)</name>
    <dbReference type="NCBI Taxonomy" id="1123286"/>
    <lineage>
        <taxon>Bacteria</taxon>
        <taxon>Bacillati</taxon>
        <taxon>Bacillota</taxon>
        <taxon>Negativicutes</taxon>
        <taxon>Selenomonadales</taxon>
        <taxon>Sporomusaceae</taxon>
        <taxon>Sporomusa</taxon>
    </lineage>
</organism>
<evidence type="ECO:0000256" key="2">
    <source>
        <dbReference type="ARBA" id="ARBA00022485"/>
    </source>
</evidence>
<dbReference type="PANTHER" id="PTHR30352">
    <property type="entry name" value="PYRUVATE FORMATE-LYASE-ACTIVATING ENZYME"/>
    <property type="match status" value="1"/>
</dbReference>
<comment type="cofactor">
    <cofactor evidence="1">
        <name>[4Fe-4S] cluster</name>
        <dbReference type="ChEBI" id="CHEBI:49883"/>
    </cofactor>
</comment>
<protein>
    <submittedName>
        <fullName evidence="10">4-hydroxyphenylacetate decarboxylase activating enzyme</fullName>
        <ecNumber evidence="10">1.97.1.-</ecNumber>
    </submittedName>
</protein>
<evidence type="ECO:0000256" key="3">
    <source>
        <dbReference type="ARBA" id="ARBA00022691"/>
    </source>
</evidence>
<evidence type="ECO:0000256" key="7">
    <source>
        <dbReference type="ARBA" id="ARBA00047365"/>
    </source>
</evidence>
<sequence>MNEKVKGRIYDIQGYSVHDGPGIRTTVFLKGCPLTCLWCHSPESQRNDFELAWFAVRCVGLEKCGLCLKACPQGALSQASPEKSVLDHSLLTKISIDRSKCDNCLTCASACPSKALTSSGYDTTVEEVYRRVAKDRHYYGEDGGITISGGEPMAQFTFTYELAKRCKQDKLSVCLDTTGYAPGENYDRVLPYIDLFLFDLKHMDTKKSRKFVGAGNDLILANAKRIAENGGKLQIRIPVIPKLNASNENLIRTAQFCQELGQAVTLVQLLPYHAMGISKYVRIGRNYKLVNITPPSDEEMQKYLELIQSFGLPAQIH</sequence>
<dbReference type="RefSeq" id="WP_093794575.1">
    <property type="nucleotide sequence ID" value="NZ_CP155571.1"/>
</dbReference>
<dbReference type="Pfam" id="PF13353">
    <property type="entry name" value="Fer4_12"/>
    <property type="match status" value="1"/>
</dbReference>
<comment type="catalytic activity">
    <reaction evidence="7">
        <text>glycyl-[protein] + reduced [flavodoxin] + S-adenosyl-L-methionine = glycin-2-yl radical-[protein] + semiquinone [flavodoxin] + 5'-deoxyadenosine + L-methionine + H(+)</text>
        <dbReference type="Rhea" id="RHEA:61976"/>
        <dbReference type="Rhea" id="RHEA-COMP:10622"/>
        <dbReference type="Rhea" id="RHEA-COMP:14480"/>
        <dbReference type="Rhea" id="RHEA-COMP:15993"/>
        <dbReference type="Rhea" id="RHEA-COMP:15994"/>
        <dbReference type="ChEBI" id="CHEBI:15378"/>
        <dbReference type="ChEBI" id="CHEBI:17319"/>
        <dbReference type="ChEBI" id="CHEBI:29947"/>
        <dbReference type="ChEBI" id="CHEBI:32722"/>
        <dbReference type="ChEBI" id="CHEBI:57618"/>
        <dbReference type="ChEBI" id="CHEBI:57844"/>
        <dbReference type="ChEBI" id="CHEBI:59789"/>
        <dbReference type="ChEBI" id="CHEBI:140311"/>
    </reaction>
</comment>
<dbReference type="SUPFAM" id="SSF54862">
    <property type="entry name" value="4Fe-4S ferredoxins"/>
    <property type="match status" value="1"/>
</dbReference>
<dbReference type="InterPro" id="IPR007197">
    <property type="entry name" value="rSAM"/>
</dbReference>
<dbReference type="InterPro" id="IPR058240">
    <property type="entry name" value="rSAM_sf"/>
</dbReference>
<dbReference type="InterPro" id="IPR034457">
    <property type="entry name" value="Organic_radical-activating"/>
</dbReference>